<evidence type="ECO:0000259" key="2">
    <source>
        <dbReference type="Pfam" id="PF22795"/>
    </source>
</evidence>
<dbReference type="Pfam" id="PF16044">
    <property type="entry name" value="DUF4796_C"/>
    <property type="match status" value="1"/>
</dbReference>
<dbReference type="GeneID" id="100714266"/>
<dbReference type="OMA" id="PNMYGMM"/>
<dbReference type="Proteomes" id="UP000005447">
    <property type="component" value="Unassembled WGS sequence"/>
</dbReference>
<dbReference type="AlphaFoldDB" id="A0A286Y4E5"/>
<dbReference type="Pfam" id="PF22795">
    <property type="entry name" value="DUF4796_N"/>
    <property type="match status" value="1"/>
</dbReference>
<dbReference type="Bgee" id="ENSCPOG00000032819">
    <property type="expression patterns" value="Expressed in liver and 4 other cell types or tissues"/>
</dbReference>
<dbReference type="CTD" id="100129480"/>
<protein>
    <submittedName>
        <fullName evidence="3">MKRN2 opposite strand</fullName>
    </submittedName>
</protein>
<dbReference type="Ensembl" id="ENSCPOT00000030815.1">
    <property type="protein sequence ID" value="ENSCPOP00000032590.1"/>
    <property type="gene ID" value="ENSCPOG00000032819.1"/>
</dbReference>
<dbReference type="RefSeq" id="XP_003463221.1">
    <property type="nucleotide sequence ID" value="XM_003463173.3"/>
</dbReference>
<organism evidence="3 4">
    <name type="scientific">Cavia porcellus</name>
    <name type="common">Guinea pig</name>
    <dbReference type="NCBI Taxonomy" id="10141"/>
    <lineage>
        <taxon>Eukaryota</taxon>
        <taxon>Metazoa</taxon>
        <taxon>Chordata</taxon>
        <taxon>Craniata</taxon>
        <taxon>Vertebrata</taxon>
        <taxon>Euteleostomi</taxon>
        <taxon>Mammalia</taxon>
        <taxon>Eutheria</taxon>
        <taxon>Euarchontoglires</taxon>
        <taxon>Glires</taxon>
        <taxon>Rodentia</taxon>
        <taxon>Hystricomorpha</taxon>
        <taxon>Caviidae</taxon>
        <taxon>Cavia</taxon>
    </lineage>
</organism>
<dbReference type="OrthoDB" id="10065749at2759"/>
<dbReference type="EMBL" id="AAKN02051844">
    <property type="status" value="NOT_ANNOTATED_CDS"/>
    <property type="molecule type" value="Genomic_DNA"/>
</dbReference>
<gene>
    <name evidence="3" type="primary">MKRN2OS</name>
</gene>
<name>A0A286Y4E5_CAVPO</name>
<feature type="domain" description="MKRN2 opposite strand protein-like N-terminal" evidence="2">
    <location>
        <begin position="8"/>
        <end position="36"/>
    </location>
</feature>
<evidence type="ECO:0000313" key="3">
    <source>
        <dbReference type="Ensembl" id="ENSCPOP00000032590.1"/>
    </source>
</evidence>
<reference evidence="3" key="3">
    <citation type="submission" date="2025-09" db="UniProtKB">
        <authorList>
            <consortium name="Ensembl"/>
        </authorList>
    </citation>
    <scope>IDENTIFICATION</scope>
    <source>
        <strain evidence="3">2N</strain>
    </source>
</reference>
<keyword evidence="4" id="KW-1185">Reference proteome</keyword>
<feature type="domain" description="MKRN2 opposite strand protein-like C-terminal" evidence="1">
    <location>
        <begin position="45"/>
        <end position="199"/>
    </location>
</feature>
<dbReference type="PANTHER" id="PTHR33963">
    <property type="entry name" value="MKRN2 OPPOSITE STRAND PROTEIN"/>
    <property type="match status" value="1"/>
</dbReference>
<evidence type="ECO:0000313" key="4">
    <source>
        <dbReference type="Proteomes" id="UP000005447"/>
    </source>
</evidence>
<dbReference type="GeneTree" id="ENSGT00390000003839"/>
<dbReference type="InterPro" id="IPR053921">
    <property type="entry name" value="MKRN2OS-like_C"/>
</dbReference>
<proteinExistence type="predicted"/>
<sequence>MHSAEAVKSLIKFNHCKRSIYSFEVPRRCPLCQEALGSAELADAPVSISSPFSNGHQEKCSFLLRPTQGTFLREYDGRSDLHVGITNTNGVVYNYDRSGVQRDRTGWEQSLAVPLLQPGMLGLQHQWDRYLEDFSAHGAWLPHRYKEDHHNCYSYSLAFINCILATEGKKQLDKTEFTEEYVVPRTRLASKYIMLYRAIEEHGFYMTDHASPEAHPP</sequence>
<dbReference type="PANTHER" id="PTHR33963:SF2">
    <property type="entry name" value="MKRN2 OPPOSITE STRAND PROTEIN"/>
    <property type="match status" value="1"/>
</dbReference>
<dbReference type="InterPro" id="IPR053922">
    <property type="entry name" value="MKRN2OS-like_N"/>
</dbReference>
<evidence type="ECO:0000259" key="1">
    <source>
        <dbReference type="Pfam" id="PF16044"/>
    </source>
</evidence>
<dbReference type="InParanoid" id="A0A286Y4E5"/>
<reference evidence="4" key="1">
    <citation type="journal article" date="2011" name="Nature">
        <title>A high-resolution map of human evolutionary constraint using 29 mammals.</title>
        <authorList>
            <person name="Lindblad-Toh K."/>
            <person name="Garber M."/>
            <person name="Zuk O."/>
            <person name="Lin M.F."/>
            <person name="Parker B.J."/>
            <person name="Washietl S."/>
            <person name="Kheradpour P."/>
            <person name="Ernst J."/>
            <person name="Jordan G."/>
            <person name="Mauceli E."/>
            <person name="Ward L.D."/>
            <person name="Lowe C.B."/>
            <person name="Holloway A.K."/>
            <person name="Clamp M."/>
            <person name="Gnerre S."/>
            <person name="Alfoldi J."/>
            <person name="Beal K."/>
            <person name="Chang J."/>
            <person name="Clawson H."/>
            <person name="Cuff J."/>
            <person name="Di Palma F."/>
            <person name="Fitzgerald S."/>
            <person name="Flicek P."/>
            <person name="Guttman M."/>
            <person name="Hubisz M.J."/>
            <person name="Jaffe D.B."/>
            <person name="Jungreis I."/>
            <person name="Kent W.J."/>
            <person name="Kostka D."/>
            <person name="Lara M."/>
            <person name="Martins A.L."/>
            <person name="Massingham T."/>
            <person name="Moltke I."/>
            <person name="Raney B.J."/>
            <person name="Rasmussen M.D."/>
            <person name="Robinson J."/>
            <person name="Stark A."/>
            <person name="Vilella A.J."/>
            <person name="Wen J."/>
            <person name="Xie X."/>
            <person name="Zody M.C."/>
            <person name="Baldwin J."/>
            <person name="Bloom T."/>
            <person name="Chin C.W."/>
            <person name="Heiman D."/>
            <person name="Nicol R."/>
            <person name="Nusbaum C."/>
            <person name="Young S."/>
            <person name="Wilkinson J."/>
            <person name="Worley K.C."/>
            <person name="Kovar C.L."/>
            <person name="Muzny D.M."/>
            <person name="Gibbs R.A."/>
            <person name="Cree A."/>
            <person name="Dihn H.H."/>
            <person name="Fowler G."/>
            <person name="Jhangiani S."/>
            <person name="Joshi V."/>
            <person name="Lee S."/>
            <person name="Lewis L.R."/>
            <person name="Nazareth L.V."/>
            <person name="Okwuonu G."/>
            <person name="Santibanez J."/>
            <person name="Warren W.C."/>
            <person name="Mardis E.R."/>
            <person name="Weinstock G.M."/>
            <person name="Wilson R.K."/>
            <person name="Delehaunty K."/>
            <person name="Dooling D."/>
            <person name="Fronik C."/>
            <person name="Fulton L."/>
            <person name="Fulton B."/>
            <person name="Graves T."/>
            <person name="Minx P."/>
            <person name="Sodergren E."/>
            <person name="Birney E."/>
            <person name="Margulies E.H."/>
            <person name="Herrero J."/>
            <person name="Green E.D."/>
            <person name="Haussler D."/>
            <person name="Siepel A."/>
            <person name="Goldman N."/>
            <person name="Pollard K.S."/>
            <person name="Pedersen J.S."/>
            <person name="Lander E.S."/>
            <person name="Kellis M."/>
        </authorList>
    </citation>
    <scope>NUCLEOTIDE SEQUENCE [LARGE SCALE GENOMIC DNA]</scope>
    <source>
        <strain evidence="4">2N</strain>
    </source>
</reference>
<dbReference type="VEuPathDB" id="HostDB:ENSCPOG00000032819"/>
<dbReference type="InterPro" id="IPR032016">
    <property type="entry name" value="MKRN2OS-like"/>
</dbReference>
<accession>A0A286Y4E5</accession>
<reference evidence="3" key="2">
    <citation type="submission" date="2025-08" db="UniProtKB">
        <authorList>
            <consortium name="Ensembl"/>
        </authorList>
    </citation>
    <scope>IDENTIFICATION</scope>
    <source>
        <strain evidence="3">2N</strain>
    </source>
</reference>
<dbReference type="KEGG" id="cpoc:100714266"/>